<proteinExistence type="predicted"/>
<gene>
    <name evidence="2" type="ORF">CPB83DRAFT_99685</name>
</gene>
<accession>A0A9P6EMJ1</accession>
<comment type="caution">
    <text evidence="2">The sequence shown here is derived from an EMBL/GenBank/DDBJ whole genome shotgun (WGS) entry which is preliminary data.</text>
</comment>
<evidence type="ECO:0000313" key="3">
    <source>
        <dbReference type="Proteomes" id="UP000807306"/>
    </source>
</evidence>
<keyword evidence="3" id="KW-1185">Reference proteome</keyword>
<feature type="region of interest" description="Disordered" evidence="1">
    <location>
        <begin position="71"/>
        <end position="94"/>
    </location>
</feature>
<protein>
    <submittedName>
        <fullName evidence="2">Uncharacterized protein</fullName>
    </submittedName>
</protein>
<evidence type="ECO:0000256" key="1">
    <source>
        <dbReference type="SAM" id="MobiDB-lite"/>
    </source>
</evidence>
<dbReference type="OrthoDB" id="3271094at2759"/>
<feature type="compositionally biased region" description="Polar residues" evidence="1">
    <location>
        <begin position="81"/>
        <end position="94"/>
    </location>
</feature>
<evidence type="ECO:0000313" key="2">
    <source>
        <dbReference type="EMBL" id="KAF9531339.1"/>
    </source>
</evidence>
<organism evidence="2 3">
    <name type="scientific">Crepidotus variabilis</name>
    <dbReference type="NCBI Taxonomy" id="179855"/>
    <lineage>
        <taxon>Eukaryota</taxon>
        <taxon>Fungi</taxon>
        <taxon>Dikarya</taxon>
        <taxon>Basidiomycota</taxon>
        <taxon>Agaricomycotina</taxon>
        <taxon>Agaricomycetes</taxon>
        <taxon>Agaricomycetidae</taxon>
        <taxon>Agaricales</taxon>
        <taxon>Agaricineae</taxon>
        <taxon>Crepidotaceae</taxon>
        <taxon>Crepidotus</taxon>
    </lineage>
</organism>
<sequence length="319" mass="36057">MATVDITSRAVKPFGQVFARRTRTSVRATHLARSDRSPPIRSNSFLFKLGKRLPFLKLATGESAPNIEILQDDGRIDEETQGSPSSVAENSDNRPYTNNSIALFQEAKNVKLSGSASINVFSSTLVTPMVTDNALSGVTLVDATGKMFSIPMPLAISYKTFMSIVIRILNENHRLESRVQREFIAKDMYDLCMDLGYGVLTISDQLDWDVQPGSKIVLRIVLWQEKHEFLKYLCPRFICETWNMNLHPFSVKSIDCRGCDARFQVSDVDHTELKTSKVKNIGAFGYQTKELASIKNMHLRWQSRRGPTPRMGMVFFAYD</sequence>
<reference evidence="2" key="1">
    <citation type="submission" date="2020-11" db="EMBL/GenBank/DDBJ databases">
        <authorList>
            <consortium name="DOE Joint Genome Institute"/>
            <person name="Ahrendt S."/>
            <person name="Riley R."/>
            <person name="Andreopoulos W."/>
            <person name="Labutti K."/>
            <person name="Pangilinan J."/>
            <person name="Ruiz-Duenas F.J."/>
            <person name="Barrasa J.M."/>
            <person name="Sanchez-Garcia M."/>
            <person name="Camarero S."/>
            <person name="Miyauchi S."/>
            <person name="Serrano A."/>
            <person name="Linde D."/>
            <person name="Babiker R."/>
            <person name="Drula E."/>
            <person name="Ayuso-Fernandez I."/>
            <person name="Pacheco R."/>
            <person name="Padilla G."/>
            <person name="Ferreira P."/>
            <person name="Barriuso J."/>
            <person name="Kellner H."/>
            <person name="Castanera R."/>
            <person name="Alfaro M."/>
            <person name="Ramirez L."/>
            <person name="Pisabarro A.G."/>
            <person name="Kuo A."/>
            <person name="Tritt A."/>
            <person name="Lipzen A."/>
            <person name="He G."/>
            <person name="Yan M."/>
            <person name="Ng V."/>
            <person name="Cullen D."/>
            <person name="Martin F."/>
            <person name="Rosso M.-N."/>
            <person name="Henrissat B."/>
            <person name="Hibbett D."/>
            <person name="Martinez A.T."/>
            <person name="Grigoriev I.V."/>
        </authorList>
    </citation>
    <scope>NUCLEOTIDE SEQUENCE</scope>
    <source>
        <strain evidence="2">CBS 506.95</strain>
    </source>
</reference>
<name>A0A9P6EMJ1_9AGAR</name>
<dbReference type="AlphaFoldDB" id="A0A9P6EMJ1"/>
<dbReference type="EMBL" id="MU157835">
    <property type="protein sequence ID" value="KAF9531339.1"/>
    <property type="molecule type" value="Genomic_DNA"/>
</dbReference>
<dbReference type="Proteomes" id="UP000807306">
    <property type="component" value="Unassembled WGS sequence"/>
</dbReference>